<proteinExistence type="predicted"/>
<reference evidence="1" key="1">
    <citation type="journal article" date="2020" name="Nature">
        <title>Giant virus diversity and host interactions through global metagenomics.</title>
        <authorList>
            <person name="Schulz F."/>
            <person name="Roux S."/>
            <person name="Paez-Espino D."/>
            <person name="Jungbluth S."/>
            <person name="Walsh D.A."/>
            <person name="Denef V.J."/>
            <person name="McMahon K.D."/>
            <person name="Konstantinidis K.T."/>
            <person name="Eloe-Fadrosh E.A."/>
            <person name="Kyrpides N.C."/>
            <person name="Woyke T."/>
        </authorList>
    </citation>
    <scope>NUCLEOTIDE SEQUENCE</scope>
    <source>
        <strain evidence="1">GVMAG-S-1016704-121</strain>
    </source>
</reference>
<evidence type="ECO:0000313" key="1">
    <source>
        <dbReference type="EMBL" id="QHU33623.1"/>
    </source>
</evidence>
<protein>
    <submittedName>
        <fullName evidence="1">Uncharacterized protein</fullName>
    </submittedName>
</protein>
<organism evidence="1">
    <name type="scientific">viral metagenome</name>
    <dbReference type="NCBI Taxonomy" id="1070528"/>
    <lineage>
        <taxon>unclassified sequences</taxon>
        <taxon>metagenomes</taxon>
        <taxon>organismal metagenomes</taxon>
    </lineage>
</organism>
<dbReference type="AlphaFoldDB" id="A0A6C0LT78"/>
<sequence length="152" mass="17361">MSILGKRNEPDTFFDSHEFSSFIDRAPMDILLKIYFINQFDRNERVSKKKKHDAECVIRSACIAYADHVMDSAVDVLAKTYTSFGVYHAFDEVARNTIDEVYRITNDTLSLANDYCVVHGPAAEYNDLCKSQADTIKYLKDAFDFSVDFALS</sequence>
<accession>A0A6C0LT78</accession>
<dbReference type="EMBL" id="MN740559">
    <property type="protein sequence ID" value="QHU33623.1"/>
    <property type="molecule type" value="Genomic_DNA"/>
</dbReference>
<name>A0A6C0LT78_9ZZZZ</name>